<dbReference type="SUPFAM" id="SSF158682">
    <property type="entry name" value="TerB-like"/>
    <property type="match status" value="1"/>
</dbReference>
<comment type="caution">
    <text evidence="2">The sequence shown here is derived from an EMBL/GenBank/DDBJ whole genome shotgun (WGS) entry which is preliminary data.</text>
</comment>
<evidence type="ECO:0000313" key="2">
    <source>
        <dbReference type="EMBL" id="MBD3324568.1"/>
    </source>
</evidence>
<dbReference type="Proteomes" id="UP000649604">
    <property type="component" value="Unassembled WGS sequence"/>
</dbReference>
<feature type="compositionally biased region" description="Polar residues" evidence="1">
    <location>
        <begin position="174"/>
        <end position="189"/>
    </location>
</feature>
<gene>
    <name evidence="2" type="ORF">GF339_08280</name>
</gene>
<dbReference type="Gene3D" id="1.10.3680.10">
    <property type="entry name" value="TerB-like"/>
    <property type="match status" value="1"/>
</dbReference>
<feature type="compositionally biased region" description="Basic and acidic residues" evidence="1">
    <location>
        <begin position="159"/>
        <end position="171"/>
    </location>
</feature>
<organism evidence="2 3">
    <name type="scientific">candidate division KSB3 bacterium</name>
    <dbReference type="NCBI Taxonomy" id="2044937"/>
    <lineage>
        <taxon>Bacteria</taxon>
        <taxon>candidate division KSB3</taxon>
    </lineage>
</organism>
<evidence type="ECO:0000256" key="1">
    <source>
        <dbReference type="SAM" id="MobiDB-lite"/>
    </source>
</evidence>
<reference evidence="2" key="1">
    <citation type="submission" date="2019-11" db="EMBL/GenBank/DDBJ databases">
        <title>Microbial mats filling the niche in hypersaline microbial mats.</title>
        <authorList>
            <person name="Wong H.L."/>
            <person name="Macleod F.I."/>
            <person name="White R.A. III"/>
            <person name="Burns B.P."/>
        </authorList>
    </citation>
    <scope>NUCLEOTIDE SEQUENCE</scope>
    <source>
        <strain evidence="2">Rbin_158</strain>
    </source>
</reference>
<evidence type="ECO:0008006" key="4">
    <source>
        <dbReference type="Google" id="ProtNLM"/>
    </source>
</evidence>
<accession>A0A9D5Q5P7</accession>
<feature type="region of interest" description="Disordered" evidence="1">
    <location>
        <begin position="159"/>
        <end position="189"/>
    </location>
</feature>
<dbReference type="InterPro" id="IPR029024">
    <property type="entry name" value="TerB-like"/>
</dbReference>
<dbReference type="AlphaFoldDB" id="A0A9D5Q5P7"/>
<evidence type="ECO:0000313" key="3">
    <source>
        <dbReference type="Proteomes" id="UP000649604"/>
    </source>
</evidence>
<dbReference type="EMBL" id="WJJP01000261">
    <property type="protein sequence ID" value="MBD3324568.1"/>
    <property type="molecule type" value="Genomic_DNA"/>
</dbReference>
<protein>
    <recommendedName>
        <fullName evidence="4">Co-chaperone DjlA N-terminal domain-containing protein</fullName>
    </recommendedName>
</protein>
<name>A0A9D5Q5P7_9BACT</name>
<proteinExistence type="predicted"/>
<sequence length="189" mass="21871">MTHEDIAESVISLLAVDGELNTREKQFFLDLCQRLEVSKETMTKFFTRVGQGKGRIHLPESEADQKRLLYFLVQGLVADGKVSPKERQILNTIADKMDIAKEHVDRFIRLRLKEIKTERYTPTDKPQIECPKCGYEQPQGYRCKRCGIIFEKYQQFKKPTDEKPTDEDRLRALLSSSNILKEGKNSSTT</sequence>